<feature type="compositionally biased region" description="Acidic residues" evidence="3">
    <location>
        <begin position="436"/>
        <end position="450"/>
    </location>
</feature>
<accession>A0ABT0TZ21</accession>
<dbReference type="SUPFAM" id="SSF111369">
    <property type="entry name" value="HlyD-like secretion proteins"/>
    <property type="match status" value="1"/>
</dbReference>
<dbReference type="Proteomes" id="UP001202961">
    <property type="component" value="Unassembled WGS sequence"/>
</dbReference>
<dbReference type="Gene3D" id="1.10.287.470">
    <property type="entry name" value="Helix hairpin bin"/>
    <property type="match status" value="1"/>
</dbReference>
<evidence type="ECO:0000313" key="6">
    <source>
        <dbReference type="EMBL" id="MCM2369815.1"/>
    </source>
</evidence>
<dbReference type="RefSeq" id="WP_250927486.1">
    <property type="nucleotide sequence ID" value="NZ_JAMQBK010000014.1"/>
</dbReference>
<dbReference type="Gene3D" id="2.40.420.20">
    <property type="match status" value="1"/>
</dbReference>
<dbReference type="Gene3D" id="2.40.30.170">
    <property type="match status" value="1"/>
</dbReference>
<feature type="compositionally biased region" description="Acidic residues" evidence="3">
    <location>
        <begin position="457"/>
        <end position="470"/>
    </location>
</feature>
<evidence type="ECO:0000256" key="3">
    <source>
        <dbReference type="SAM" id="MobiDB-lite"/>
    </source>
</evidence>
<feature type="region of interest" description="Disordered" evidence="3">
    <location>
        <begin position="431"/>
        <end position="470"/>
    </location>
</feature>
<evidence type="ECO:0000313" key="7">
    <source>
        <dbReference type="Proteomes" id="UP001202961"/>
    </source>
</evidence>
<name>A0ABT0TZ21_9BACT</name>
<dbReference type="InterPro" id="IPR006143">
    <property type="entry name" value="RND_pump_MFP"/>
</dbReference>
<feature type="domain" description="Multidrug resistance protein MdtA-like barrel-sandwich hybrid" evidence="5">
    <location>
        <begin position="81"/>
        <end position="226"/>
    </location>
</feature>
<comment type="caution">
    <text evidence="6">The sequence shown here is derived from an EMBL/GenBank/DDBJ whole genome shotgun (WGS) entry which is preliminary data.</text>
</comment>
<feature type="coiled-coil region" evidence="2">
    <location>
        <begin position="173"/>
        <end position="200"/>
    </location>
</feature>
<comment type="similarity">
    <text evidence="1">Belongs to the membrane fusion protein (MFP) (TC 8.A.1) family.</text>
</comment>
<dbReference type="PANTHER" id="PTHR30469:SF33">
    <property type="entry name" value="SLR1207 PROTEIN"/>
    <property type="match status" value="1"/>
</dbReference>
<keyword evidence="4" id="KW-1133">Transmembrane helix</keyword>
<keyword evidence="4" id="KW-0812">Transmembrane</keyword>
<keyword evidence="4" id="KW-0472">Membrane</keyword>
<reference evidence="6 7" key="1">
    <citation type="journal article" date="2022" name="Syst. Appl. Microbiol.">
        <title>Rhodopirellula aestuarii sp. nov., a novel member of the genus Rhodopirellula isolated from brackish sediments collected in the Tagus River estuary, Portugal.</title>
        <authorList>
            <person name="Vitorino I.R."/>
            <person name="Klimek D."/>
            <person name="Calusinska M."/>
            <person name="Lobo-da-Cunha A."/>
            <person name="Vasconcelos V."/>
            <person name="Lage O.M."/>
        </authorList>
    </citation>
    <scope>NUCLEOTIDE SEQUENCE [LARGE SCALE GENOMIC DNA]</scope>
    <source>
        <strain evidence="6 7">ICT_H3.1</strain>
    </source>
</reference>
<evidence type="ECO:0000256" key="1">
    <source>
        <dbReference type="ARBA" id="ARBA00009477"/>
    </source>
</evidence>
<evidence type="ECO:0000259" key="5">
    <source>
        <dbReference type="Pfam" id="PF25917"/>
    </source>
</evidence>
<dbReference type="PANTHER" id="PTHR30469">
    <property type="entry name" value="MULTIDRUG RESISTANCE PROTEIN MDTA"/>
    <property type="match status" value="1"/>
</dbReference>
<keyword evidence="7" id="KW-1185">Reference proteome</keyword>
<evidence type="ECO:0000256" key="4">
    <source>
        <dbReference type="SAM" id="Phobius"/>
    </source>
</evidence>
<dbReference type="EMBL" id="JAMQBK010000014">
    <property type="protein sequence ID" value="MCM2369815.1"/>
    <property type="molecule type" value="Genomic_DNA"/>
</dbReference>
<feature type="transmembrane region" description="Helical" evidence="4">
    <location>
        <begin position="12"/>
        <end position="37"/>
    </location>
</feature>
<feature type="region of interest" description="Disordered" evidence="3">
    <location>
        <begin position="252"/>
        <end position="297"/>
    </location>
</feature>
<evidence type="ECO:0000256" key="2">
    <source>
        <dbReference type="SAM" id="Coils"/>
    </source>
</evidence>
<dbReference type="Gene3D" id="2.40.50.100">
    <property type="match status" value="1"/>
</dbReference>
<organism evidence="6 7">
    <name type="scientific">Aporhodopirellula aestuarii</name>
    <dbReference type="NCBI Taxonomy" id="2950107"/>
    <lineage>
        <taxon>Bacteria</taxon>
        <taxon>Pseudomonadati</taxon>
        <taxon>Planctomycetota</taxon>
        <taxon>Planctomycetia</taxon>
        <taxon>Pirellulales</taxon>
        <taxon>Pirellulaceae</taxon>
        <taxon>Aporhodopirellula</taxon>
    </lineage>
</organism>
<protein>
    <submittedName>
        <fullName evidence="6">Efflux RND transporter periplasmic adaptor subunit</fullName>
    </submittedName>
</protein>
<dbReference type="NCBIfam" id="TIGR01730">
    <property type="entry name" value="RND_mfp"/>
    <property type="match status" value="1"/>
</dbReference>
<dbReference type="Pfam" id="PF25917">
    <property type="entry name" value="BSH_RND"/>
    <property type="match status" value="1"/>
</dbReference>
<dbReference type="InterPro" id="IPR058625">
    <property type="entry name" value="MdtA-like_BSH"/>
</dbReference>
<proteinExistence type="inferred from homology"/>
<sequence length="470" mass="51289">MKHSPATGTRIDWLRVILSLFACAGILAASVGAVVWINRTEPVAQTINAKRKSAALVETITLERGTYRPQITVLGTVQAAREVDLSPRVSGQVVEMSPEFIPGGIVEQGTVLLKIDRADFENALLISKSELEQVQASLEIESGRQSLAQKELTMLEGTIDATNRALVLRQPQIASIRAEVKAAEAAVRRAQLDLDRTEVVAPFDAQILTRSVNVGSQVSPGDQLGRLVGIDEYWISAAVPVRSLRWIDFGRTPTGASEHPSRSGVSPRLARPNGTIAETPDPPFKKTKLRDSKKTGSQVTIRDEDAWGADAYRTGTVSRMIGALDEQTRLARVLITVPDPLANLSDAPPLILGSLVNVEIEGRAINDVVRLPRNYLRDGDTVWLMEDNQLRIQETVVVFRDAQFVYIREGVDDGDEVITTTLATVADGVNLRRIEDEPDEEASVSQEEDTVQSSEEPTSDEDSVDGETVD</sequence>
<gene>
    <name evidence="6" type="ORF">NB063_04185</name>
</gene>
<keyword evidence="2" id="KW-0175">Coiled coil</keyword>